<evidence type="ECO:0000313" key="3">
    <source>
        <dbReference type="Proteomes" id="UP001321760"/>
    </source>
</evidence>
<sequence>MRCSEGVTLFPSETPRAGNVPLRRALFLSSRLSSSRLLLWKAVASEGSMHINKAILDPNDTQYHLADIQDINTHHLEHSSSLTPVAVLHKTASSDTMTNSIHCLVCGVKVCYRLCFYEHYRDFQCHNIDCGLYPAQVRTCIIEGLLCPISYSRQARPPSPPPARTHGFRSAFGDESRESHDRRGRGQSSYASQDPPRESFSHIGVDQERLRDRFRDQGDTRPDIHFRHVHVSTDPEPSIHGYSTRYGDPEMENLSRRFERTSVRDPYEHPTREARPSEREYRDTAYEDGYRRRRPHRDERPAPAAERAPQYSGYWCTEDPDGNVIDEDPCYRPSPPASHVS</sequence>
<name>A0AAV9G8F7_9PEZI</name>
<dbReference type="Proteomes" id="UP001321760">
    <property type="component" value="Unassembled WGS sequence"/>
</dbReference>
<feature type="compositionally biased region" description="Basic and acidic residues" evidence="1">
    <location>
        <begin position="172"/>
        <end position="181"/>
    </location>
</feature>
<evidence type="ECO:0000313" key="2">
    <source>
        <dbReference type="EMBL" id="KAK4443698.1"/>
    </source>
</evidence>
<feature type="region of interest" description="Disordered" evidence="1">
    <location>
        <begin position="154"/>
        <end position="341"/>
    </location>
</feature>
<evidence type="ECO:0000256" key="1">
    <source>
        <dbReference type="SAM" id="MobiDB-lite"/>
    </source>
</evidence>
<feature type="compositionally biased region" description="Basic and acidic residues" evidence="1">
    <location>
        <begin position="195"/>
        <end position="226"/>
    </location>
</feature>
<reference evidence="2" key="1">
    <citation type="journal article" date="2023" name="Mol. Phylogenet. Evol.">
        <title>Genome-scale phylogeny and comparative genomics of the fungal order Sordariales.</title>
        <authorList>
            <person name="Hensen N."/>
            <person name="Bonometti L."/>
            <person name="Westerberg I."/>
            <person name="Brannstrom I.O."/>
            <person name="Guillou S."/>
            <person name="Cros-Aarteil S."/>
            <person name="Calhoun S."/>
            <person name="Haridas S."/>
            <person name="Kuo A."/>
            <person name="Mondo S."/>
            <person name="Pangilinan J."/>
            <person name="Riley R."/>
            <person name="LaButti K."/>
            <person name="Andreopoulos B."/>
            <person name="Lipzen A."/>
            <person name="Chen C."/>
            <person name="Yan M."/>
            <person name="Daum C."/>
            <person name="Ng V."/>
            <person name="Clum A."/>
            <person name="Steindorff A."/>
            <person name="Ohm R.A."/>
            <person name="Martin F."/>
            <person name="Silar P."/>
            <person name="Natvig D.O."/>
            <person name="Lalanne C."/>
            <person name="Gautier V."/>
            <person name="Ament-Velasquez S.L."/>
            <person name="Kruys A."/>
            <person name="Hutchinson M.I."/>
            <person name="Powell A.J."/>
            <person name="Barry K."/>
            <person name="Miller A.N."/>
            <person name="Grigoriev I.V."/>
            <person name="Debuchy R."/>
            <person name="Gladieux P."/>
            <person name="Hiltunen Thoren M."/>
            <person name="Johannesson H."/>
        </authorList>
    </citation>
    <scope>NUCLEOTIDE SEQUENCE</scope>
    <source>
        <strain evidence="2">PSN243</strain>
    </source>
</reference>
<protein>
    <submittedName>
        <fullName evidence="2">Uncharacterized protein</fullName>
    </submittedName>
</protein>
<reference evidence="2" key="2">
    <citation type="submission" date="2023-05" db="EMBL/GenBank/DDBJ databases">
        <authorList>
            <consortium name="Lawrence Berkeley National Laboratory"/>
            <person name="Steindorff A."/>
            <person name="Hensen N."/>
            <person name="Bonometti L."/>
            <person name="Westerberg I."/>
            <person name="Brannstrom I.O."/>
            <person name="Guillou S."/>
            <person name="Cros-Aarteil S."/>
            <person name="Calhoun S."/>
            <person name="Haridas S."/>
            <person name="Kuo A."/>
            <person name="Mondo S."/>
            <person name="Pangilinan J."/>
            <person name="Riley R."/>
            <person name="Labutti K."/>
            <person name="Andreopoulos B."/>
            <person name="Lipzen A."/>
            <person name="Chen C."/>
            <person name="Yanf M."/>
            <person name="Daum C."/>
            <person name="Ng V."/>
            <person name="Clum A."/>
            <person name="Ohm R."/>
            <person name="Martin F."/>
            <person name="Silar P."/>
            <person name="Natvig D."/>
            <person name="Lalanne C."/>
            <person name="Gautier V."/>
            <person name="Ament-Velasquez S.L."/>
            <person name="Kruys A."/>
            <person name="Hutchinson M.I."/>
            <person name="Powell A.J."/>
            <person name="Barry K."/>
            <person name="Miller A.N."/>
            <person name="Grigoriev I.V."/>
            <person name="Debuchy R."/>
            <person name="Gladieux P."/>
            <person name="Thoren M.H."/>
            <person name="Johannesson H."/>
        </authorList>
    </citation>
    <scope>NUCLEOTIDE SEQUENCE</scope>
    <source>
        <strain evidence="2">PSN243</strain>
    </source>
</reference>
<comment type="caution">
    <text evidence="2">The sequence shown here is derived from an EMBL/GenBank/DDBJ whole genome shotgun (WGS) entry which is preliminary data.</text>
</comment>
<feature type="compositionally biased region" description="Basic and acidic residues" evidence="1">
    <location>
        <begin position="253"/>
        <end position="301"/>
    </location>
</feature>
<organism evidence="2 3">
    <name type="scientific">Podospora aff. communis PSN243</name>
    <dbReference type="NCBI Taxonomy" id="3040156"/>
    <lineage>
        <taxon>Eukaryota</taxon>
        <taxon>Fungi</taxon>
        <taxon>Dikarya</taxon>
        <taxon>Ascomycota</taxon>
        <taxon>Pezizomycotina</taxon>
        <taxon>Sordariomycetes</taxon>
        <taxon>Sordariomycetidae</taxon>
        <taxon>Sordariales</taxon>
        <taxon>Podosporaceae</taxon>
        <taxon>Podospora</taxon>
    </lineage>
</organism>
<dbReference type="EMBL" id="MU865988">
    <property type="protein sequence ID" value="KAK4443698.1"/>
    <property type="molecule type" value="Genomic_DNA"/>
</dbReference>
<keyword evidence="3" id="KW-1185">Reference proteome</keyword>
<feature type="compositionally biased region" description="Acidic residues" evidence="1">
    <location>
        <begin position="318"/>
        <end position="328"/>
    </location>
</feature>
<accession>A0AAV9G8F7</accession>
<proteinExistence type="predicted"/>
<gene>
    <name evidence="2" type="ORF">QBC34DRAFT_476623</name>
</gene>
<dbReference type="AlphaFoldDB" id="A0AAV9G8F7"/>
<feature type="compositionally biased region" description="Pro residues" evidence="1">
    <location>
        <begin position="332"/>
        <end position="341"/>
    </location>
</feature>